<keyword evidence="1" id="KW-0969">Cilium</keyword>
<name>A0A173Z3E8_9FIRM</name>
<protein>
    <submittedName>
        <fullName evidence="1">Flagellin N-methylase</fullName>
    </submittedName>
</protein>
<organism evidence="1 2">
    <name type="scientific">Dorea longicatena</name>
    <dbReference type="NCBI Taxonomy" id="88431"/>
    <lineage>
        <taxon>Bacteria</taxon>
        <taxon>Bacillati</taxon>
        <taxon>Bacillota</taxon>
        <taxon>Clostridia</taxon>
        <taxon>Lachnospirales</taxon>
        <taxon>Lachnospiraceae</taxon>
        <taxon>Dorea</taxon>
    </lineage>
</organism>
<evidence type="ECO:0000313" key="2">
    <source>
        <dbReference type="Proteomes" id="UP000095439"/>
    </source>
</evidence>
<keyword evidence="1" id="KW-0282">Flagellum</keyword>
<dbReference type="Proteomes" id="UP000095439">
    <property type="component" value="Unassembled WGS sequence"/>
</dbReference>
<dbReference type="InterPro" id="IPR005358">
    <property type="entry name" value="Puta_zinc/iron-chelating_dom"/>
</dbReference>
<reference evidence="1 2" key="1">
    <citation type="submission" date="2015-09" db="EMBL/GenBank/DDBJ databases">
        <authorList>
            <consortium name="Pathogen Informatics"/>
        </authorList>
    </citation>
    <scope>NUCLEOTIDE SEQUENCE [LARGE SCALE GENOMIC DNA]</scope>
    <source>
        <strain evidence="1 2">2789STDY5608866</strain>
    </source>
</reference>
<accession>A0A173Z3E8</accession>
<sequence>MLREINLDEISDGRLYSSNDMAKTDCKGCDGCSACCHGMGNSIVLDPLDVYRLSTNLSKSVNELLTGPLELNVVDGIILPNLKMGRAEEACSFLDTNGRCTVHAFRPGICRMFPLGRFYENRSFQYFLQIHECPKTDRSKVKIKKWLDTPNLKTYEKYIADWHFFLKDLQEYVMNLAFDSSANSDGTARTISMHVLTQFYLTPYPEGGDFYSEFYKRLEKSRLFTQSIGI</sequence>
<dbReference type="AlphaFoldDB" id="A0A173Z3E8"/>
<keyword evidence="1" id="KW-0966">Cell projection</keyword>
<dbReference type="GO" id="GO:0008168">
    <property type="term" value="F:methyltransferase activity"/>
    <property type="evidence" value="ECO:0007669"/>
    <property type="project" value="UniProtKB-KW"/>
</dbReference>
<keyword evidence="1" id="KW-0808">Transferase</keyword>
<proteinExistence type="predicted"/>
<gene>
    <name evidence="1" type="ORF">ERS852423_01197</name>
</gene>
<dbReference type="PANTHER" id="PTHR35866">
    <property type="entry name" value="PUTATIVE-RELATED"/>
    <property type="match status" value="1"/>
</dbReference>
<dbReference type="Pfam" id="PF03692">
    <property type="entry name" value="CxxCxxCC"/>
    <property type="match status" value="1"/>
</dbReference>
<dbReference type="RefSeq" id="WP_055181192.1">
    <property type="nucleotide sequence ID" value="NZ_CABIWY010000004.1"/>
</dbReference>
<dbReference type="PANTHER" id="PTHR35866:SF1">
    <property type="entry name" value="YKGJ FAMILY CYSTEINE CLUSTER PROTEIN"/>
    <property type="match status" value="1"/>
</dbReference>
<evidence type="ECO:0000313" key="1">
    <source>
        <dbReference type="EMBL" id="CUN70270.1"/>
    </source>
</evidence>
<dbReference type="EMBL" id="CYYY01000004">
    <property type="protein sequence ID" value="CUN70270.1"/>
    <property type="molecule type" value="Genomic_DNA"/>
</dbReference>
<dbReference type="GO" id="GO:0032259">
    <property type="term" value="P:methylation"/>
    <property type="evidence" value="ECO:0007669"/>
    <property type="project" value="UniProtKB-KW"/>
</dbReference>
<keyword evidence="1" id="KW-0489">Methyltransferase</keyword>